<evidence type="ECO:0000313" key="11">
    <source>
        <dbReference type="Proteomes" id="UP000007517"/>
    </source>
</evidence>
<feature type="transmembrane region" description="Helical" evidence="9">
    <location>
        <begin position="212"/>
        <end position="231"/>
    </location>
</feature>
<feature type="transmembrane region" description="Helical" evidence="9">
    <location>
        <begin position="238"/>
        <end position="258"/>
    </location>
</feature>
<gene>
    <name evidence="10" type="ordered locus">BLASA_2537</name>
</gene>
<keyword evidence="7 9" id="KW-0472">Membrane</keyword>
<feature type="transmembrane region" description="Helical" evidence="9">
    <location>
        <begin position="57"/>
        <end position="80"/>
    </location>
</feature>
<dbReference type="Proteomes" id="UP000007517">
    <property type="component" value="Chromosome"/>
</dbReference>
<dbReference type="AlphaFoldDB" id="H6RX07"/>
<evidence type="ECO:0000256" key="3">
    <source>
        <dbReference type="ARBA" id="ARBA00022475"/>
    </source>
</evidence>
<name>H6RX07_BLASD</name>
<dbReference type="EMBL" id="FO117623">
    <property type="protein sequence ID" value="CCG03415.1"/>
    <property type="molecule type" value="Genomic_DNA"/>
</dbReference>
<accession>H6RX07</accession>
<comment type="subcellular location">
    <subcellularLocation>
        <location evidence="1">Cell membrane</location>
        <topology evidence="1">Multi-pass membrane protein</topology>
    </subcellularLocation>
</comment>
<dbReference type="KEGG" id="bsd:BLASA_2537"/>
<dbReference type="STRING" id="1146883.BLASA_2537"/>
<dbReference type="InterPro" id="IPR052157">
    <property type="entry name" value="BCAA_transport_permease"/>
</dbReference>
<keyword evidence="3" id="KW-1003">Cell membrane</keyword>
<protein>
    <submittedName>
        <fullName evidence="10">Amino acid/amide ABC transporter membrane protein 1, HAAT family</fullName>
    </submittedName>
</protein>
<feature type="transmembrane region" description="Helical" evidence="9">
    <location>
        <begin position="140"/>
        <end position="157"/>
    </location>
</feature>
<evidence type="ECO:0000256" key="8">
    <source>
        <dbReference type="ARBA" id="ARBA00037998"/>
    </source>
</evidence>
<dbReference type="GO" id="GO:0022857">
    <property type="term" value="F:transmembrane transporter activity"/>
    <property type="evidence" value="ECO:0007669"/>
    <property type="project" value="InterPro"/>
</dbReference>
<dbReference type="GO" id="GO:0006865">
    <property type="term" value="P:amino acid transport"/>
    <property type="evidence" value="ECO:0007669"/>
    <property type="project" value="UniProtKB-KW"/>
</dbReference>
<reference evidence="10 11" key="1">
    <citation type="journal article" date="2012" name="J. Bacteriol.">
        <title>Genome Sequence of Blastococcus saxobsidens DD2, a Stone-Inhabiting Bacterium.</title>
        <authorList>
            <person name="Chouaia B."/>
            <person name="Crotti E."/>
            <person name="Brusetti L."/>
            <person name="Daffonchio D."/>
            <person name="Essoussi I."/>
            <person name="Nouioui I."/>
            <person name="Sbissi I."/>
            <person name="Ghodhbane-Gtari F."/>
            <person name="Gtari M."/>
            <person name="Vacherie B."/>
            <person name="Barbe V."/>
            <person name="Medigue C."/>
            <person name="Gury J."/>
            <person name="Pujic P."/>
            <person name="Normand P."/>
        </authorList>
    </citation>
    <scope>NUCLEOTIDE SEQUENCE [LARGE SCALE GENOMIC DNA]</scope>
    <source>
        <strain evidence="10 11">DD2</strain>
    </source>
</reference>
<dbReference type="RefSeq" id="WP_014376298.1">
    <property type="nucleotide sequence ID" value="NC_016943.1"/>
</dbReference>
<comment type="similarity">
    <text evidence="8">Belongs to the binding-protein-dependent transport system permease family. LivHM subfamily.</text>
</comment>
<evidence type="ECO:0000256" key="7">
    <source>
        <dbReference type="ARBA" id="ARBA00023136"/>
    </source>
</evidence>
<dbReference type="OrthoDB" id="9807115at2"/>
<organism evidence="10 11">
    <name type="scientific">Blastococcus saxobsidens (strain DD2)</name>
    <dbReference type="NCBI Taxonomy" id="1146883"/>
    <lineage>
        <taxon>Bacteria</taxon>
        <taxon>Bacillati</taxon>
        <taxon>Actinomycetota</taxon>
        <taxon>Actinomycetes</taxon>
        <taxon>Geodermatophilales</taxon>
        <taxon>Geodermatophilaceae</taxon>
        <taxon>Blastococcus</taxon>
    </lineage>
</organism>
<keyword evidence="2" id="KW-0813">Transport</keyword>
<evidence type="ECO:0000256" key="9">
    <source>
        <dbReference type="SAM" id="Phobius"/>
    </source>
</evidence>
<feature type="transmembrane region" description="Helical" evidence="9">
    <location>
        <begin position="270"/>
        <end position="290"/>
    </location>
</feature>
<evidence type="ECO:0000256" key="5">
    <source>
        <dbReference type="ARBA" id="ARBA00022970"/>
    </source>
</evidence>
<evidence type="ECO:0000256" key="2">
    <source>
        <dbReference type="ARBA" id="ARBA00022448"/>
    </source>
</evidence>
<evidence type="ECO:0000256" key="1">
    <source>
        <dbReference type="ARBA" id="ARBA00004651"/>
    </source>
</evidence>
<sequence length="296" mass="30349">MSNLFGLVLNGLSLGAIYALIALGFVMIFKATHVLNFAHGSVLLLGAFVVGTTHDRFGFWLALLFGIAAAALAAVLIDVVIMRRVRAADLGTLAILTLGVDVLMLTELTRQMGTSILTTGAPWGTDTITVAGANIPVSRVVAALVTVVVVAVLWAVFKFTNYGIAMRAAAADGGTADLMGIRLNRVAATAWGVAGALAAVAGIFLTSFPSPGISPTVGLVALAAIPAWVLGGFDSFPGAVVGGLIIGVVTTLSAGYQGDLTFLGRDLAQVTPYAVMLLVLLIRPSGLFGTKEVARV</sequence>
<reference evidence="11" key="2">
    <citation type="submission" date="2012-02" db="EMBL/GenBank/DDBJ databases">
        <title>Complete genome sequence of Blastococcus saxobsidens strain DD2.</title>
        <authorList>
            <person name="Genoscope."/>
        </authorList>
    </citation>
    <scope>NUCLEOTIDE SEQUENCE [LARGE SCALE GENOMIC DNA]</scope>
    <source>
        <strain evidence="11">DD2</strain>
    </source>
</reference>
<keyword evidence="11" id="KW-1185">Reference proteome</keyword>
<proteinExistence type="inferred from homology"/>
<evidence type="ECO:0000256" key="4">
    <source>
        <dbReference type="ARBA" id="ARBA00022692"/>
    </source>
</evidence>
<evidence type="ECO:0000313" key="10">
    <source>
        <dbReference type="EMBL" id="CCG03415.1"/>
    </source>
</evidence>
<evidence type="ECO:0000256" key="6">
    <source>
        <dbReference type="ARBA" id="ARBA00022989"/>
    </source>
</evidence>
<dbReference type="HOGENOM" id="CLU_039929_1_1_11"/>
<dbReference type="PANTHER" id="PTHR11795">
    <property type="entry name" value="BRANCHED-CHAIN AMINO ACID TRANSPORT SYSTEM PERMEASE PROTEIN LIVH"/>
    <property type="match status" value="1"/>
</dbReference>
<dbReference type="CDD" id="cd06582">
    <property type="entry name" value="TM_PBP1_LivH_like"/>
    <property type="match status" value="1"/>
</dbReference>
<dbReference type="GO" id="GO:0005886">
    <property type="term" value="C:plasma membrane"/>
    <property type="evidence" value="ECO:0007669"/>
    <property type="project" value="UniProtKB-SubCell"/>
</dbReference>
<keyword evidence="5" id="KW-0029">Amino-acid transport</keyword>
<feature type="transmembrane region" description="Helical" evidence="9">
    <location>
        <begin position="186"/>
        <end position="206"/>
    </location>
</feature>
<keyword evidence="6 9" id="KW-1133">Transmembrane helix</keyword>
<dbReference type="Pfam" id="PF02653">
    <property type="entry name" value="BPD_transp_2"/>
    <property type="match status" value="1"/>
</dbReference>
<keyword evidence="4 9" id="KW-0812">Transmembrane</keyword>
<dbReference type="InterPro" id="IPR001851">
    <property type="entry name" value="ABC_transp_permease"/>
</dbReference>
<feature type="transmembrane region" description="Helical" evidence="9">
    <location>
        <begin position="6"/>
        <end position="27"/>
    </location>
</feature>
<dbReference type="eggNOG" id="COG0559">
    <property type="taxonomic scope" value="Bacteria"/>
</dbReference>
<feature type="transmembrane region" description="Helical" evidence="9">
    <location>
        <begin position="34"/>
        <end position="51"/>
    </location>
</feature>
<dbReference type="PANTHER" id="PTHR11795:SF450">
    <property type="entry name" value="ABC TRANSPORTER PERMEASE PROTEIN"/>
    <property type="match status" value="1"/>
</dbReference>